<dbReference type="InterPro" id="IPR049244">
    <property type="entry name" value="DUF6879"/>
</dbReference>
<name>A0ABT6ZX35_9ACTN</name>
<gene>
    <name evidence="2" type="ORF">NMN56_015835</name>
</gene>
<reference evidence="2 3" key="1">
    <citation type="submission" date="2023-05" db="EMBL/GenBank/DDBJ databases">
        <title>Streptantibioticus silvisoli sp. nov., acidotolerant actinomycetes 1 from pine litter.</title>
        <authorList>
            <person name="Swiecimska M."/>
            <person name="Golinska P."/>
            <person name="Sangal V."/>
            <person name="Wachnowicz B."/>
            <person name="Goodfellow M."/>
        </authorList>
    </citation>
    <scope>NUCLEOTIDE SEQUENCE [LARGE SCALE GENOMIC DNA]</scope>
    <source>
        <strain evidence="2 3">DSM 42109</strain>
    </source>
</reference>
<dbReference type="Proteomes" id="UP001214441">
    <property type="component" value="Unassembled WGS sequence"/>
</dbReference>
<dbReference type="Pfam" id="PF21806">
    <property type="entry name" value="DUF6879"/>
    <property type="match status" value="1"/>
</dbReference>
<evidence type="ECO:0000259" key="1">
    <source>
        <dbReference type="Pfam" id="PF21806"/>
    </source>
</evidence>
<evidence type="ECO:0000313" key="2">
    <source>
        <dbReference type="EMBL" id="MDJ1133407.1"/>
    </source>
</evidence>
<evidence type="ECO:0000313" key="3">
    <source>
        <dbReference type="Proteomes" id="UP001214441"/>
    </source>
</evidence>
<dbReference type="RefSeq" id="WP_274039634.1">
    <property type="nucleotide sequence ID" value="NZ_JANCPR020000014.1"/>
</dbReference>
<keyword evidence="3" id="KW-1185">Reference proteome</keyword>
<sequence>MPQKHVPSFAEMMADCQRSAVHLELRDAYGIASEAAEFAAWQQGDDRSRYDRHGRRKAWLDQVREATGRGVGMRRVRVVSEPLSEYMRFSHAGTALNIEAGEHIRWLPRRLASDIPFPGNCFWVFDDRVVRFNHFTGEGASAGPEVRTEPHVVKLCTTAFEEAWGRAVPHENYEV</sequence>
<feature type="domain" description="DUF6879" evidence="1">
    <location>
        <begin position="8"/>
        <end position="173"/>
    </location>
</feature>
<proteinExistence type="predicted"/>
<organism evidence="2 3">
    <name type="scientific">Streptomyces iconiensis</name>
    <dbReference type="NCBI Taxonomy" id="1384038"/>
    <lineage>
        <taxon>Bacteria</taxon>
        <taxon>Bacillati</taxon>
        <taxon>Actinomycetota</taxon>
        <taxon>Actinomycetes</taxon>
        <taxon>Kitasatosporales</taxon>
        <taxon>Streptomycetaceae</taxon>
        <taxon>Streptomyces</taxon>
    </lineage>
</organism>
<dbReference type="EMBL" id="JANCPR020000014">
    <property type="protein sequence ID" value="MDJ1133407.1"/>
    <property type="molecule type" value="Genomic_DNA"/>
</dbReference>
<accession>A0ABT6ZX35</accession>
<comment type="caution">
    <text evidence="2">The sequence shown here is derived from an EMBL/GenBank/DDBJ whole genome shotgun (WGS) entry which is preliminary data.</text>
</comment>
<protein>
    <recommendedName>
        <fullName evidence="1">DUF6879 domain-containing protein</fullName>
    </recommendedName>
</protein>